<keyword evidence="4 7" id="KW-0472">Membrane</keyword>
<proteinExistence type="inferred from homology"/>
<dbReference type="GO" id="GO:0008932">
    <property type="term" value="F:lytic endotransglycosylase activity"/>
    <property type="evidence" value="ECO:0007669"/>
    <property type="project" value="UniProtKB-UniRule"/>
</dbReference>
<keyword evidence="3 7" id="KW-1133">Transmembrane helix</keyword>
<dbReference type="EC" id="4.2.2.29" evidence="7"/>
<evidence type="ECO:0000256" key="8">
    <source>
        <dbReference type="SAM" id="MobiDB-lite"/>
    </source>
</evidence>
<protein>
    <recommendedName>
        <fullName evidence="7">Endolytic murein transglycosylase</fullName>
        <ecNumber evidence="7">4.2.2.29</ecNumber>
    </recommendedName>
    <alternativeName>
        <fullName evidence="7">Peptidoglycan lytic transglycosylase</fullName>
    </alternativeName>
    <alternativeName>
        <fullName evidence="7">Peptidoglycan polymerization terminase</fullName>
    </alternativeName>
</protein>
<evidence type="ECO:0000256" key="5">
    <source>
        <dbReference type="ARBA" id="ARBA00023239"/>
    </source>
</evidence>
<gene>
    <name evidence="7 9" type="primary">mltG</name>
    <name evidence="9" type="ORF">E5334_08210</name>
</gene>
<keyword evidence="2 7" id="KW-0812">Transmembrane</keyword>
<dbReference type="EMBL" id="SRYE01000005">
    <property type="protein sequence ID" value="TGY61383.1"/>
    <property type="molecule type" value="Genomic_DNA"/>
</dbReference>
<feature type="compositionally biased region" description="Polar residues" evidence="8">
    <location>
        <begin position="1"/>
        <end position="16"/>
    </location>
</feature>
<dbReference type="GO" id="GO:0071555">
    <property type="term" value="P:cell wall organization"/>
    <property type="evidence" value="ECO:0007669"/>
    <property type="project" value="UniProtKB-KW"/>
</dbReference>
<dbReference type="GO" id="GO:0009252">
    <property type="term" value="P:peptidoglycan biosynthetic process"/>
    <property type="evidence" value="ECO:0007669"/>
    <property type="project" value="UniProtKB-UniRule"/>
</dbReference>
<dbReference type="NCBIfam" id="TIGR00247">
    <property type="entry name" value="endolytic transglycosylase MltG"/>
    <property type="match status" value="1"/>
</dbReference>
<feature type="compositionally biased region" description="Polar residues" evidence="8">
    <location>
        <begin position="23"/>
        <end position="48"/>
    </location>
</feature>
<evidence type="ECO:0000256" key="1">
    <source>
        <dbReference type="ARBA" id="ARBA00022475"/>
    </source>
</evidence>
<comment type="subcellular location">
    <subcellularLocation>
        <location evidence="7">Cell membrane</location>
        <topology evidence="7">Single-pass membrane protein</topology>
    </subcellularLocation>
</comment>
<dbReference type="Proteomes" id="UP000310263">
    <property type="component" value="Unassembled WGS sequence"/>
</dbReference>
<comment type="catalytic activity">
    <reaction evidence="7">
        <text>a peptidoglycan chain = a peptidoglycan chain with N-acetyl-1,6-anhydromuramyl-[peptide] at the reducing end + a peptidoglycan chain with N-acetylglucosamine at the non-reducing end.</text>
        <dbReference type="EC" id="4.2.2.29"/>
    </reaction>
</comment>
<dbReference type="PANTHER" id="PTHR30518">
    <property type="entry name" value="ENDOLYTIC MUREIN TRANSGLYCOSYLASE"/>
    <property type="match status" value="1"/>
</dbReference>
<dbReference type="PANTHER" id="PTHR30518:SF2">
    <property type="entry name" value="ENDOLYTIC MUREIN TRANSGLYCOSYLASE"/>
    <property type="match status" value="1"/>
</dbReference>
<dbReference type="InterPro" id="IPR003770">
    <property type="entry name" value="MLTG-like"/>
</dbReference>
<comment type="function">
    <text evidence="7">Functions as a peptidoglycan terminase that cleaves nascent peptidoglycan strands endolytically to terminate their elongation.</text>
</comment>
<dbReference type="Gene3D" id="3.30.1490.480">
    <property type="entry name" value="Endolytic murein transglycosylase"/>
    <property type="match status" value="1"/>
</dbReference>
<keyword evidence="1 7" id="KW-1003">Cell membrane</keyword>
<comment type="caution">
    <text evidence="9">The sequence shown here is derived from an EMBL/GenBank/DDBJ whole genome shotgun (WGS) entry which is preliminary data.</text>
</comment>
<evidence type="ECO:0000256" key="6">
    <source>
        <dbReference type="ARBA" id="ARBA00023316"/>
    </source>
</evidence>
<evidence type="ECO:0000256" key="7">
    <source>
        <dbReference type="HAMAP-Rule" id="MF_02065"/>
    </source>
</evidence>
<feature type="region of interest" description="Disordered" evidence="8">
    <location>
        <begin position="1"/>
        <end position="100"/>
    </location>
</feature>
<accession>A0A4S2F1J2</accession>
<organism evidence="9 10">
    <name type="scientific">Muricaecibacterium torontonense</name>
    <dbReference type="NCBI Taxonomy" id="3032871"/>
    <lineage>
        <taxon>Bacteria</taxon>
        <taxon>Bacillati</taxon>
        <taxon>Actinomycetota</taxon>
        <taxon>Coriobacteriia</taxon>
        <taxon>Coriobacteriales</taxon>
        <taxon>Atopobiaceae</taxon>
        <taxon>Muricaecibacterium</taxon>
    </lineage>
</organism>
<evidence type="ECO:0000256" key="4">
    <source>
        <dbReference type="ARBA" id="ARBA00023136"/>
    </source>
</evidence>
<evidence type="ECO:0000256" key="3">
    <source>
        <dbReference type="ARBA" id="ARBA00022989"/>
    </source>
</evidence>
<dbReference type="OrthoDB" id="9814591at2"/>
<keyword evidence="6 7" id="KW-0961">Cell wall biogenesis/degradation</keyword>
<dbReference type="CDD" id="cd08010">
    <property type="entry name" value="MltG_like"/>
    <property type="match status" value="1"/>
</dbReference>
<dbReference type="GO" id="GO:0005886">
    <property type="term" value="C:plasma membrane"/>
    <property type="evidence" value="ECO:0007669"/>
    <property type="project" value="UniProtKB-SubCell"/>
</dbReference>
<dbReference type="HAMAP" id="MF_02065">
    <property type="entry name" value="MltG"/>
    <property type="match status" value="1"/>
</dbReference>
<evidence type="ECO:0000313" key="10">
    <source>
        <dbReference type="Proteomes" id="UP000310263"/>
    </source>
</evidence>
<reference evidence="9 10" key="1">
    <citation type="submission" date="2019-04" db="EMBL/GenBank/DDBJ databases">
        <title>Microbes associate with the intestines of laboratory mice.</title>
        <authorList>
            <person name="Navarre W."/>
            <person name="Wong E."/>
            <person name="Huang K."/>
            <person name="Tropini C."/>
            <person name="Ng K."/>
            <person name="Yu B."/>
        </authorList>
    </citation>
    <scope>NUCLEOTIDE SEQUENCE [LARGE SCALE GENOMIC DNA]</scope>
    <source>
        <strain evidence="9 10">NM07_P-09</strain>
    </source>
</reference>
<feature type="site" description="Important for catalytic activity" evidence="7">
    <location>
        <position position="342"/>
    </location>
</feature>
<evidence type="ECO:0000313" key="9">
    <source>
        <dbReference type="EMBL" id="TGY61383.1"/>
    </source>
</evidence>
<sequence length="459" mass="48378">MANHWRSQTGPEDSGTTCGGRQPQRSSTPRQPAHSLGSNQPRASSSRQAKGHQPEPRVASGTTTRRVSERTMQRTQVHGALSGAGRVGQPRGRVSGVNSASAGRRNLAGAGILIVGLVVAVALGALIMVAVRGCQSAPEPQGPGLATEGQIEVQIPEGAGTDVIAQAFVDARLVSDTATFTKAVAAAKADQSLKPGTYVFAAGTPVEAIVDQLTKGPNTSANRVTIPEGLTVAKTAAAVESALGIPAQDFMDQAKASLWVGSYPFLAAAQDDSLEGFLWASTYDFSGFTVDAKSVIKAMLDRYQQAVSKVDFAAGEEAIQQTYNVTMTDYDILKVASIIEREAVSESDRPLVASVLYNRLRDGMALQSDATMGYVTGGEVTADDLLKESPYNSYLNKGLPPTPICTPSIECIQAALAPASTNYYYFLIIENGSYSNHTFSQTYEEHLAAIDKAKADQGA</sequence>
<dbReference type="AlphaFoldDB" id="A0A4S2F1J2"/>
<feature type="transmembrane region" description="Helical" evidence="7">
    <location>
        <begin position="107"/>
        <end position="131"/>
    </location>
</feature>
<evidence type="ECO:0000256" key="2">
    <source>
        <dbReference type="ARBA" id="ARBA00022692"/>
    </source>
</evidence>
<name>A0A4S2F1J2_9ACTN</name>
<keyword evidence="10" id="KW-1185">Reference proteome</keyword>
<dbReference type="Pfam" id="PF02618">
    <property type="entry name" value="YceG"/>
    <property type="match status" value="1"/>
</dbReference>
<comment type="similarity">
    <text evidence="7">Belongs to the transglycosylase MltG family.</text>
</comment>
<keyword evidence="5 7" id="KW-0456">Lyase</keyword>